<evidence type="ECO:0000256" key="2">
    <source>
        <dbReference type="ARBA" id="ARBA00010371"/>
    </source>
</evidence>
<dbReference type="Proteomes" id="UP000838412">
    <property type="component" value="Chromosome 2"/>
</dbReference>
<dbReference type="SUPFAM" id="SSF51735">
    <property type="entry name" value="NAD(P)-binding Rossmann-fold domains"/>
    <property type="match status" value="1"/>
</dbReference>
<dbReference type="Pfam" id="PF08240">
    <property type="entry name" value="ADH_N"/>
    <property type="match status" value="1"/>
</dbReference>
<protein>
    <submittedName>
        <fullName evidence="7">RTN4IP1 protein</fullName>
    </submittedName>
</protein>
<feature type="domain" description="Enoyl reductase (ER)" evidence="6">
    <location>
        <begin position="84"/>
        <end position="421"/>
    </location>
</feature>
<evidence type="ECO:0000256" key="3">
    <source>
        <dbReference type="ARBA" id="ARBA00022946"/>
    </source>
</evidence>
<evidence type="ECO:0000256" key="4">
    <source>
        <dbReference type="ARBA" id="ARBA00023002"/>
    </source>
</evidence>
<dbReference type="SMART" id="SM00829">
    <property type="entry name" value="PKS_ER"/>
    <property type="match status" value="1"/>
</dbReference>
<accession>A0A8K0ELX2</accession>
<dbReference type="EMBL" id="OV696687">
    <property type="protein sequence ID" value="CAH1253536.1"/>
    <property type="molecule type" value="Genomic_DNA"/>
</dbReference>
<dbReference type="InterPro" id="IPR013154">
    <property type="entry name" value="ADH-like_N"/>
</dbReference>
<name>A0A8K0ELX2_BRALA</name>
<proteinExistence type="inferred from homology"/>
<evidence type="ECO:0000313" key="7">
    <source>
        <dbReference type="EMBL" id="CAH1253536.1"/>
    </source>
</evidence>
<dbReference type="InterPro" id="IPR050700">
    <property type="entry name" value="YIM1/Zinc_Alcohol_DH_Fams"/>
</dbReference>
<comment type="similarity">
    <text evidence="2">Belongs to the zinc-containing alcohol dehydrogenase family. Quinone oxidoreductase subfamily.</text>
</comment>
<dbReference type="Gene3D" id="3.40.50.720">
    <property type="entry name" value="NAD(P)-binding Rossmann-like Domain"/>
    <property type="match status" value="1"/>
</dbReference>
<dbReference type="FunFam" id="3.40.50.720:FF:000147">
    <property type="entry name" value="Reticulon-4-interacting protein 1 homolog, mitochondrial"/>
    <property type="match status" value="1"/>
</dbReference>
<dbReference type="Gene3D" id="3.90.180.10">
    <property type="entry name" value="Medium-chain alcohol dehydrogenases, catalytic domain"/>
    <property type="match status" value="1"/>
</dbReference>
<evidence type="ECO:0000259" key="6">
    <source>
        <dbReference type="SMART" id="SM00829"/>
    </source>
</evidence>
<keyword evidence="8" id="KW-1185">Reference proteome</keyword>
<dbReference type="PANTHER" id="PTHR11695:SF294">
    <property type="entry name" value="RETICULON-4-INTERACTING PROTEIN 1, MITOCHONDRIAL"/>
    <property type="match status" value="1"/>
</dbReference>
<dbReference type="Pfam" id="PF13602">
    <property type="entry name" value="ADH_zinc_N_2"/>
    <property type="match status" value="1"/>
</dbReference>
<reference evidence="7" key="1">
    <citation type="submission" date="2022-01" db="EMBL/GenBank/DDBJ databases">
        <authorList>
            <person name="Braso-Vives M."/>
        </authorList>
    </citation>
    <scope>NUCLEOTIDE SEQUENCE</scope>
</reference>
<dbReference type="InterPro" id="IPR037397">
    <property type="entry name" value="RTN4IP1"/>
</dbReference>
<dbReference type="OrthoDB" id="48317at2759"/>
<dbReference type="PANTHER" id="PTHR11695">
    <property type="entry name" value="ALCOHOL DEHYDROGENASE RELATED"/>
    <property type="match status" value="1"/>
</dbReference>
<evidence type="ECO:0000313" key="8">
    <source>
        <dbReference type="Proteomes" id="UP000838412"/>
    </source>
</evidence>
<dbReference type="GO" id="GO:0005739">
    <property type="term" value="C:mitochondrion"/>
    <property type="evidence" value="ECO:0007669"/>
    <property type="project" value="UniProtKB-SubCell"/>
</dbReference>
<dbReference type="CDD" id="cd08248">
    <property type="entry name" value="RTN4I1"/>
    <property type="match status" value="1"/>
</dbReference>
<dbReference type="SUPFAM" id="SSF50129">
    <property type="entry name" value="GroES-like"/>
    <property type="match status" value="1"/>
</dbReference>
<evidence type="ECO:0000256" key="5">
    <source>
        <dbReference type="ARBA" id="ARBA00023128"/>
    </source>
</evidence>
<organism evidence="7 8">
    <name type="scientific">Branchiostoma lanceolatum</name>
    <name type="common">Common lancelet</name>
    <name type="synonym">Amphioxus lanceolatum</name>
    <dbReference type="NCBI Taxonomy" id="7740"/>
    <lineage>
        <taxon>Eukaryota</taxon>
        <taxon>Metazoa</taxon>
        <taxon>Chordata</taxon>
        <taxon>Cephalochordata</taxon>
        <taxon>Leptocardii</taxon>
        <taxon>Amphioxiformes</taxon>
        <taxon>Branchiostomatidae</taxon>
        <taxon>Branchiostoma</taxon>
    </lineage>
</organism>
<dbReference type="InterPro" id="IPR036291">
    <property type="entry name" value="NAD(P)-bd_dom_sf"/>
</dbReference>
<keyword evidence="4" id="KW-0560">Oxidoreductase</keyword>
<keyword evidence="5" id="KW-0496">Mitochondrion</keyword>
<dbReference type="GO" id="GO:0016491">
    <property type="term" value="F:oxidoreductase activity"/>
    <property type="evidence" value="ECO:0007669"/>
    <property type="project" value="UniProtKB-KW"/>
</dbReference>
<gene>
    <name evidence="7" type="primary">RTN4IP1</name>
    <name evidence="7" type="ORF">BLAG_LOCUS13268</name>
</gene>
<dbReference type="InterPro" id="IPR020843">
    <property type="entry name" value="ER"/>
</dbReference>
<keyword evidence="3" id="KW-0809">Transit peptide</keyword>
<evidence type="ECO:0000256" key="1">
    <source>
        <dbReference type="ARBA" id="ARBA00004173"/>
    </source>
</evidence>
<dbReference type="AlphaFoldDB" id="A0A8K0ELX2"/>
<dbReference type="InterPro" id="IPR011032">
    <property type="entry name" value="GroES-like_sf"/>
</dbReference>
<sequence length="425" mass="46321">MAEVSLSELASFVTAVWEHLTSPGQFSVGQYKVDKRQVLLGASVAVTTTLLAVCLRLWRRKPRMVEPQPTTGKRMKAVVFTSYGGPEVMTVDEDYPVPAPSAEDDVLIRVKAASINVLDLRIREGYMNALYRSSRRKAKLPLFPIMVGRDFSGIVEEVGSKVTKFKPGDEVWGALGLDHTYGSLAEYTICKEAALSHKPTNLTFVEAASFPHVALTSWGALVTSSGMTKETTAGKRVLVHAGTGGVGTFSIQLVKAWGGHVITTCSTSGVELVKGLGADDIIDYKLENFASRLSEEPKLDIVLNTLGPHVEAESLGLLKRGGAYATIVTPVVNSMDNYGIVLGLVFALSQKWKRSLYQRLIHGRKFSWAFAYANGEILDLVKQMVEDGKIKPAVENVFSLSEVHKAYEHLARGHARGKTVIKIAD</sequence>
<comment type="subcellular location">
    <subcellularLocation>
        <location evidence="1">Mitochondrion</location>
    </subcellularLocation>
</comment>